<dbReference type="AlphaFoldDB" id="A0A2N5TJF4"/>
<organism evidence="1 2">
    <name type="scientific">Puccinia coronata f. sp. avenae</name>
    <dbReference type="NCBI Taxonomy" id="200324"/>
    <lineage>
        <taxon>Eukaryota</taxon>
        <taxon>Fungi</taxon>
        <taxon>Dikarya</taxon>
        <taxon>Basidiomycota</taxon>
        <taxon>Pucciniomycotina</taxon>
        <taxon>Pucciniomycetes</taxon>
        <taxon>Pucciniales</taxon>
        <taxon>Pucciniaceae</taxon>
        <taxon>Puccinia</taxon>
    </lineage>
</organism>
<protein>
    <submittedName>
        <fullName evidence="1">Uncharacterized protein</fullName>
    </submittedName>
</protein>
<sequence length="132" mass="14261">MVHQYFMKVKARYRAGIPPELRIKVNLWHSLGSAPSSPLVHQPSNTILTPPPLTPPAQTSAPPISFPLASNICALSSVRASPPRTLNRVPFLRLQTRVKNCGPTAGPIWVPSLQPTSNFMVASPHLGTAKSP</sequence>
<dbReference type="Proteomes" id="UP000235388">
    <property type="component" value="Unassembled WGS sequence"/>
</dbReference>
<reference evidence="1 2" key="1">
    <citation type="submission" date="2017-11" db="EMBL/GenBank/DDBJ databases">
        <title>De novo assembly and phasing of dikaryotic genomes from two isolates of Puccinia coronata f. sp. avenae, the causal agent of oat crown rust.</title>
        <authorList>
            <person name="Miller M.E."/>
            <person name="Zhang Y."/>
            <person name="Omidvar V."/>
            <person name="Sperschneider J."/>
            <person name="Schwessinger B."/>
            <person name="Raley C."/>
            <person name="Palmer J.M."/>
            <person name="Garnica D."/>
            <person name="Upadhyaya N."/>
            <person name="Rathjen J."/>
            <person name="Taylor J.M."/>
            <person name="Park R.F."/>
            <person name="Dodds P.N."/>
            <person name="Hirsch C.D."/>
            <person name="Kianian S.F."/>
            <person name="Figueroa M."/>
        </authorList>
    </citation>
    <scope>NUCLEOTIDE SEQUENCE [LARGE SCALE GENOMIC DNA]</scope>
    <source>
        <strain evidence="1">12NC29</strain>
    </source>
</reference>
<gene>
    <name evidence="1" type="ORF">PCANC_26090</name>
</gene>
<proteinExistence type="predicted"/>
<evidence type="ECO:0000313" key="2">
    <source>
        <dbReference type="Proteomes" id="UP000235388"/>
    </source>
</evidence>
<name>A0A2N5TJF4_9BASI</name>
<comment type="caution">
    <text evidence="1">The sequence shown here is derived from an EMBL/GenBank/DDBJ whole genome shotgun (WGS) entry which is preliminary data.</text>
</comment>
<evidence type="ECO:0000313" key="1">
    <source>
        <dbReference type="EMBL" id="PLW25632.1"/>
    </source>
</evidence>
<keyword evidence="2" id="KW-1185">Reference proteome</keyword>
<dbReference type="EMBL" id="PGCJ01000601">
    <property type="protein sequence ID" value="PLW25632.1"/>
    <property type="molecule type" value="Genomic_DNA"/>
</dbReference>
<accession>A0A2N5TJF4</accession>